<reference evidence="9" key="1">
    <citation type="submission" date="2022-10" db="EMBL/GenBank/DDBJ databases">
        <title>Novel sulphate-reducing endosymbionts in the free-living metamonad Anaeramoeba.</title>
        <authorList>
            <person name="Jerlstrom-Hultqvist J."/>
            <person name="Cepicka I."/>
            <person name="Gallot-Lavallee L."/>
            <person name="Salas-Leiva D."/>
            <person name="Curtis B.A."/>
            <person name="Zahonova K."/>
            <person name="Pipaliya S."/>
            <person name="Dacks J."/>
            <person name="Roger A.J."/>
        </authorList>
    </citation>
    <scope>NUCLEOTIDE SEQUENCE</scope>
    <source>
        <strain evidence="9">BMAN</strain>
    </source>
</reference>
<dbReference type="InterPro" id="IPR019035">
    <property type="entry name" value="Mediator_Med12"/>
</dbReference>
<comment type="caution">
    <text evidence="9">The sequence shown here is derived from an EMBL/GenBank/DDBJ whole genome shotgun (WGS) entry which is preliminary data.</text>
</comment>
<dbReference type="GO" id="GO:0003712">
    <property type="term" value="F:transcription coregulator activity"/>
    <property type="evidence" value="ECO:0007669"/>
    <property type="project" value="InterPro"/>
</dbReference>
<accession>A0A9Q0LQH9</accession>
<gene>
    <name evidence="9" type="ORF">M0811_00194</name>
</gene>
<keyword evidence="3" id="KW-0805">Transcription regulation</keyword>
<comment type="similarity">
    <text evidence="2">Belongs to the Mediator complex subunit 12 family.</text>
</comment>
<evidence type="ECO:0000256" key="4">
    <source>
        <dbReference type="ARBA" id="ARBA00023163"/>
    </source>
</evidence>
<feature type="region of interest" description="Disordered" evidence="7">
    <location>
        <begin position="280"/>
        <end position="304"/>
    </location>
</feature>
<keyword evidence="5" id="KW-0539">Nucleus</keyword>
<evidence type="ECO:0000256" key="3">
    <source>
        <dbReference type="ARBA" id="ARBA00023015"/>
    </source>
</evidence>
<protein>
    <submittedName>
        <fullName evidence="9">Mediator of RNA polymerase ii transcription subunit 12</fullName>
    </submittedName>
</protein>
<sequence>MQTKRLRSNKTTPKTQKMDIQHQNITNQGYTTQKSGKYEVRKEKRPTITRSNRKRTKGLVPFKLKPPPQMKPLSKDLSFPDFYPVPAPSEQEYSLMPKGFEVTFPTNFDQFSSAIKKISQNVEEIEKNIQKGFEKVEKARKELRDKMLLEKLRKESQPFLRFPKMRVLLSGEDQLAFTKKLAGKCTLAELSKQIPIKSLQRGFDLLEEFVDNEVPFLRAVWILKVTYLQELGRKQQDFLNQNKRNKQWTLKLVEYIQEYLKKNPFQNLETRTNANANINTNINTNSETQKDPNIPSKSIFFRSS</sequence>
<evidence type="ECO:0000256" key="7">
    <source>
        <dbReference type="SAM" id="MobiDB-lite"/>
    </source>
</evidence>
<proteinExistence type="inferred from homology"/>
<keyword evidence="4" id="KW-0804">Transcription</keyword>
<dbReference type="PANTHER" id="PTHR46567">
    <property type="entry name" value="MEDIATOR OF RNA POLYMERASE II TRANSCRIPTION SUBUNIT 12"/>
    <property type="match status" value="1"/>
</dbReference>
<dbReference type="EMBL" id="JAPDFW010000059">
    <property type="protein sequence ID" value="KAJ5076876.1"/>
    <property type="molecule type" value="Genomic_DNA"/>
</dbReference>
<feature type="coiled-coil region" evidence="6">
    <location>
        <begin position="108"/>
        <end position="142"/>
    </location>
</feature>
<evidence type="ECO:0000313" key="9">
    <source>
        <dbReference type="EMBL" id="KAJ5076876.1"/>
    </source>
</evidence>
<dbReference type="SMART" id="SM01281">
    <property type="entry name" value="Med12"/>
    <property type="match status" value="1"/>
</dbReference>
<name>A0A9Q0LQH9_ANAIG</name>
<dbReference type="Proteomes" id="UP001149090">
    <property type="component" value="Unassembled WGS sequence"/>
</dbReference>
<evidence type="ECO:0000256" key="2">
    <source>
        <dbReference type="ARBA" id="ARBA00010289"/>
    </source>
</evidence>
<feature type="domain" description="Mediator complex subunit Med12" evidence="8">
    <location>
        <begin position="161"/>
        <end position="224"/>
    </location>
</feature>
<organism evidence="9 10">
    <name type="scientific">Anaeramoeba ignava</name>
    <name type="common">Anaerobic marine amoeba</name>
    <dbReference type="NCBI Taxonomy" id="1746090"/>
    <lineage>
        <taxon>Eukaryota</taxon>
        <taxon>Metamonada</taxon>
        <taxon>Anaeramoebidae</taxon>
        <taxon>Anaeramoeba</taxon>
    </lineage>
</organism>
<keyword evidence="6" id="KW-0175">Coiled coil</keyword>
<comment type="subcellular location">
    <subcellularLocation>
        <location evidence="1">Nucleus</location>
    </subcellularLocation>
</comment>
<dbReference type="Pfam" id="PF09497">
    <property type="entry name" value="Med12"/>
    <property type="match status" value="1"/>
</dbReference>
<keyword evidence="10" id="KW-1185">Reference proteome</keyword>
<evidence type="ECO:0000256" key="1">
    <source>
        <dbReference type="ARBA" id="ARBA00004123"/>
    </source>
</evidence>
<dbReference type="AlphaFoldDB" id="A0A9Q0LQH9"/>
<dbReference type="PANTHER" id="PTHR46567:SF1">
    <property type="entry name" value="MEDIATOR OF RNA POLYMERASE II TRANSCRIPTION SUBUNIT 12"/>
    <property type="match status" value="1"/>
</dbReference>
<evidence type="ECO:0000256" key="5">
    <source>
        <dbReference type="ARBA" id="ARBA00023242"/>
    </source>
</evidence>
<evidence type="ECO:0000256" key="6">
    <source>
        <dbReference type="SAM" id="Coils"/>
    </source>
</evidence>
<dbReference type="GO" id="GO:0016592">
    <property type="term" value="C:mediator complex"/>
    <property type="evidence" value="ECO:0007669"/>
    <property type="project" value="InterPro"/>
</dbReference>
<evidence type="ECO:0000259" key="8">
    <source>
        <dbReference type="SMART" id="SM01281"/>
    </source>
</evidence>
<dbReference type="GO" id="GO:0006357">
    <property type="term" value="P:regulation of transcription by RNA polymerase II"/>
    <property type="evidence" value="ECO:0007669"/>
    <property type="project" value="InterPro"/>
</dbReference>
<evidence type="ECO:0000313" key="10">
    <source>
        <dbReference type="Proteomes" id="UP001149090"/>
    </source>
</evidence>
<dbReference type="OrthoDB" id="20828at2759"/>